<organism evidence="1 2">
    <name type="scientific">Beauveria brongniartii RCEF 3172</name>
    <dbReference type="NCBI Taxonomy" id="1081107"/>
    <lineage>
        <taxon>Eukaryota</taxon>
        <taxon>Fungi</taxon>
        <taxon>Dikarya</taxon>
        <taxon>Ascomycota</taxon>
        <taxon>Pezizomycotina</taxon>
        <taxon>Sordariomycetes</taxon>
        <taxon>Hypocreomycetidae</taxon>
        <taxon>Hypocreales</taxon>
        <taxon>Cordycipitaceae</taxon>
        <taxon>Beauveria</taxon>
        <taxon>Beauveria brongniartii</taxon>
    </lineage>
</organism>
<proteinExistence type="predicted"/>
<sequence length="282" mass="31911">MAALDSKATALAPTRTVPMKVLCLGMGRTGTVSLRESLRTLGYWEAYHTTSAVTTRLYDCKLWYDLLKKKEAGRRVTREDLDRILGDCQAVLDMPAAYFAEELIEAYPDAKIILTVRDTESWFASFSRTIRPIQDSPLTQFVLVIDWLLLMPSRWVHPMLNTLDQMLFQRDFASNGRRIYEEHNARVRSLAPPGKLLEYHVREGWAPLCAFLGREVPENLAAGGTPHLNSSKVFIDTYHGYNYQLLFAQGKRLLDVAAYTALMVVVAGAAAKRSGFNWPMFV</sequence>
<dbReference type="OrthoDB" id="408152at2759"/>
<dbReference type="InterPro" id="IPR040632">
    <property type="entry name" value="Sulfotransfer_4"/>
</dbReference>
<keyword evidence="2" id="KW-1185">Reference proteome</keyword>
<dbReference type="EMBL" id="AZHA01000002">
    <property type="protein sequence ID" value="OAA50854.1"/>
    <property type="molecule type" value="Genomic_DNA"/>
</dbReference>
<dbReference type="SUPFAM" id="SSF52540">
    <property type="entry name" value="P-loop containing nucleoside triphosphate hydrolases"/>
    <property type="match status" value="1"/>
</dbReference>
<accession>A0A162KGM6</accession>
<dbReference type="PANTHER" id="PTHR36978:SF4">
    <property type="entry name" value="P-LOOP CONTAINING NUCLEOSIDE TRIPHOSPHATE HYDROLASE PROTEIN"/>
    <property type="match status" value="1"/>
</dbReference>
<protein>
    <submittedName>
        <fullName evidence="1">NAD dependent epimerase/dehydratase</fullName>
    </submittedName>
</protein>
<name>A0A162KGM6_9HYPO</name>
<gene>
    <name evidence="1" type="ORF">BBO_00801</name>
</gene>
<evidence type="ECO:0000313" key="1">
    <source>
        <dbReference type="EMBL" id="OAA50854.1"/>
    </source>
</evidence>
<dbReference type="AlphaFoldDB" id="A0A162KGM6"/>
<comment type="caution">
    <text evidence="1">The sequence shown here is derived from an EMBL/GenBank/DDBJ whole genome shotgun (WGS) entry which is preliminary data.</text>
</comment>
<dbReference type="Gene3D" id="3.40.50.300">
    <property type="entry name" value="P-loop containing nucleotide triphosphate hydrolases"/>
    <property type="match status" value="1"/>
</dbReference>
<dbReference type="InterPro" id="IPR027417">
    <property type="entry name" value="P-loop_NTPase"/>
</dbReference>
<evidence type="ECO:0000313" key="2">
    <source>
        <dbReference type="Proteomes" id="UP000076863"/>
    </source>
</evidence>
<dbReference type="PANTHER" id="PTHR36978">
    <property type="entry name" value="P-LOOP CONTAINING NUCLEOTIDE TRIPHOSPHATE HYDROLASE"/>
    <property type="match status" value="1"/>
</dbReference>
<dbReference type="Proteomes" id="UP000076863">
    <property type="component" value="Unassembled WGS sequence"/>
</dbReference>
<dbReference type="Pfam" id="PF17784">
    <property type="entry name" value="Sulfotransfer_4"/>
    <property type="match status" value="1"/>
</dbReference>
<reference evidence="1 2" key="1">
    <citation type="journal article" date="2016" name="Genome Biol. Evol.">
        <title>Divergent and convergent evolution of fungal pathogenicity.</title>
        <authorList>
            <person name="Shang Y."/>
            <person name="Xiao G."/>
            <person name="Zheng P."/>
            <person name="Cen K."/>
            <person name="Zhan S."/>
            <person name="Wang C."/>
        </authorList>
    </citation>
    <scope>NUCLEOTIDE SEQUENCE [LARGE SCALE GENOMIC DNA]</scope>
    <source>
        <strain evidence="1 2">RCEF 3172</strain>
    </source>
</reference>